<name>A0A5B9WFG1_9BACT</name>
<accession>A0A5B9WFG1</accession>
<dbReference type="AlphaFoldDB" id="A0A5B9WFG1"/>
<keyword evidence="2" id="KW-1185">Reference proteome</keyword>
<dbReference type="KEGG" id="agv:OJF2_79270"/>
<evidence type="ECO:0000313" key="2">
    <source>
        <dbReference type="Proteomes" id="UP000324233"/>
    </source>
</evidence>
<keyword evidence="1" id="KW-0614">Plasmid</keyword>
<evidence type="ECO:0008006" key="3">
    <source>
        <dbReference type="Google" id="ProtNLM"/>
    </source>
</evidence>
<reference evidence="1 2" key="1">
    <citation type="submission" date="2019-08" db="EMBL/GenBank/DDBJ databases">
        <title>Deep-cultivation of Planctomycetes and their phenomic and genomic characterization uncovers novel biology.</title>
        <authorList>
            <person name="Wiegand S."/>
            <person name="Jogler M."/>
            <person name="Boedeker C."/>
            <person name="Pinto D."/>
            <person name="Vollmers J."/>
            <person name="Rivas-Marin E."/>
            <person name="Kohn T."/>
            <person name="Peeters S.H."/>
            <person name="Heuer A."/>
            <person name="Rast P."/>
            <person name="Oberbeckmann S."/>
            <person name="Bunk B."/>
            <person name="Jeske O."/>
            <person name="Meyerdierks A."/>
            <person name="Storesund J.E."/>
            <person name="Kallscheuer N."/>
            <person name="Luecker S."/>
            <person name="Lage O.M."/>
            <person name="Pohl T."/>
            <person name="Merkel B.J."/>
            <person name="Hornburger P."/>
            <person name="Mueller R.-W."/>
            <person name="Bruemmer F."/>
            <person name="Labrenz M."/>
            <person name="Spormann A.M."/>
            <person name="Op den Camp H."/>
            <person name="Overmann J."/>
            <person name="Amann R."/>
            <person name="Jetten M.S.M."/>
            <person name="Mascher T."/>
            <person name="Medema M.H."/>
            <person name="Devos D.P."/>
            <person name="Kaster A.-K."/>
            <person name="Ovreas L."/>
            <person name="Rohde M."/>
            <person name="Galperin M.Y."/>
            <person name="Jogler C."/>
        </authorList>
    </citation>
    <scope>NUCLEOTIDE SEQUENCE [LARGE SCALE GENOMIC DNA]</scope>
    <source>
        <strain evidence="1 2">OJF2</strain>
        <plasmid evidence="2">pojf2_2</plasmid>
    </source>
</reference>
<organism evidence="1 2">
    <name type="scientific">Aquisphaera giovannonii</name>
    <dbReference type="NCBI Taxonomy" id="406548"/>
    <lineage>
        <taxon>Bacteria</taxon>
        <taxon>Pseudomonadati</taxon>
        <taxon>Planctomycetota</taxon>
        <taxon>Planctomycetia</taxon>
        <taxon>Isosphaerales</taxon>
        <taxon>Isosphaeraceae</taxon>
        <taxon>Aquisphaera</taxon>
    </lineage>
</organism>
<evidence type="ECO:0000313" key="1">
    <source>
        <dbReference type="EMBL" id="QEH39312.1"/>
    </source>
</evidence>
<dbReference type="Proteomes" id="UP000324233">
    <property type="component" value="Plasmid pOJF2_2"/>
</dbReference>
<dbReference type="EMBL" id="CP042999">
    <property type="protein sequence ID" value="QEH39312.1"/>
    <property type="molecule type" value="Genomic_DNA"/>
</dbReference>
<protein>
    <recommendedName>
        <fullName evidence="3">Ribbon-helix-helix protein CopG domain-containing protein</fullName>
    </recommendedName>
</protein>
<geneLocation type="plasmid" evidence="2">
    <name>pojf2_2</name>
</geneLocation>
<dbReference type="RefSeq" id="WP_148599201.1">
    <property type="nucleotide sequence ID" value="NZ_CP042999.1"/>
</dbReference>
<gene>
    <name evidence="1" type="ORF">OJF2_79270</name>
</gene>
<proteinExistence type="predicted"/>
<sequence length="68" mass="7599">MAKAKRTEAKVKAPAAKEEVTRHARIELSDSDYELVKSVAKRDGLSLAAYIRMAVLQRARRDQAESGR</sequence>